<accession>A0A0A9BGB8</accession>
<evidence type="ECO:0000313" key="2">
    <source>
        <dbReference type="EMBL" id="JAD63009.1"/>
    </source>
</evidence>
<proteinExistence type="predicted"/>
<dbReference type="InterPro" id="IPR026960">
    <property type="entry name" value="RVT-Znf"/>
</dbReference>
<name>A0A0A9BGB8_ARUDO</name>
<reference evidence="2" key="1">
    <citation type="submission" date="2014-09" db="EMBL/GenBank/DDBJ databases">
        <authorList>
            <person name="Magalhaes I.L.F."/>
            <person name="Oliveira U."/>
            <person name="Santos F.R."/>
            <person name="Vidigal T.H.D.A."/>
            <person name="Brescovit A.D."/>
            <person name="Santos A.J."/>
        </authorList>
    </citation>
    <scope>NUCLEOTIDE SEQUENCE</scope>
    <source>
        <tissue evidence="2">Shoot tissue taken approximately 20 cm above the soil surface</tissue>
    </source>
</reference>
<dbReference type="EMBL" id="GBRH01234886">
    <property type="protein sequence ID" value="JAD63009.1"/>
    <property type="molecule type" value="Transcribed_RNA"/>
</dbReference>
<evidence type="ECO:0000259" key="1">
    <source>
        <dbReference type="Pfam" id="PF13966"/>
    </source>
</evidence>
<organism evidence="2">
    <name type="scientific">Arundo donax</name>
    <name type="common">Giant reed</name>
    <name type="synonym">Donax arundinaceus</name>
    <dbReference type="NCBI Taxonomy" id="35708"/>
    <lineage>
        <taxon>Eukaryota</taxon>
        <taxon>Viridiplantae</taxon>
        <taxon>Streptophyta</taxon>
        <taxon>Embryophyta</taxon>
        <taxon>Tracheophyta</taxon>
        <taxon>Spermatophyta</taxon>
        <taxon>Magnoliopsida</taxon>
        <taxon>Liliopsida</taxon>
        <taxon>Poales</taxon>
        <taxon>Poaceae</taxon>
        <taxon>PACMAD clade</taxon>
        <taxon>Arundinoideae</taxon>
        <taxon>Arundineae</taxon>
        <taxon>Arundo</taxon>
    </lineage>
</organism>
<feature type="domain" description="Reverse transcriptase zinc-binding" evidence="1">
    <location>
        <begin position="2"/>
        <end position="45"/>
    </location>
</feature>
<sequence length="143" mass="16591">MHSRILTADNLAKKGWEHGQYYVLCNQEIETPEHLLGSCSFTAQVMHNVANWLQLQVHSWSQYHGASLASYLNAQLVGVQKKERRNKAGVILYVWWNVWKERNRRIFEGQSMQAIQVAERTKEELQLFRMATQPPGVAQLEPD</sequence>
<dbReference type="Pfam" id="PF13966">
    <property type="entry name" value="zf-RVT"/>
    <property type="match status" value="1"/>
</dbReference>
<reference evidence="2" key="2">
    <citation type="journal article" date="2015" name="Data Brief">
        <title>Shoot transcriptome of the giant reed, Arundo donax.</title>
        <authorList>
            <person name="Barrero R.A."/>
            <person name="Guerrero F.D."/>
            <person name="Moolhuijzen P."/>
            <person name="Goolsby J.A."/>
            <person name="Tidwell J."/>
            <person name="Bellgard S.E."/>
            <person name="Bellgard M.I."/>
        </authorList>
    </citation>
    <scope>NUCLEOTIDE SEQUENCE</scope>
    <source>
        <tissue evidence="2">Shoot tissue taken approximately 20 cm above the soil surface</tissue>
    </source>
</reference>
<dbReference type="AlphaFoldDB" id="A0A0A9BGB8"/>
<protein>
    <recommendedName>
        <fullName evidence="1">Reverse transcriptase zinc-binding domain-containing protein</fullName>
    </recommendedName>
</protein>